<dbReference type="InterPro" id="IPR016142">
    <property type="entry name" value="Citrate_synth-like_lrg_a-sub"/>
</dbReference>
<dbReference type="InterPro" id="IPR036969">
    <property type="entry name" value="Citrate_synthase_sf"/>
</dbReference>
<dbReference type="SUPFAM" id="SSF48256">
    <property type="entry name" value="Citrate synthase"/>
    <property type="match status" value="1"/>
</dbReference>
<reference evidence="1 2" key="1">
    <citation type="submission" date="2018-12" db="EMBL/GenBank/DDBJ databases">
        <title>Mesorhizobium carbonis sp. nov., isolated from coal mine water.</title>
        <authorList>
            <person name="Xin W."/>
            <person name="Xu Z."/>
            <person name="Xiang F."/>
            <person name="Zhang J."/>
            <person name="Xi L."/>
            <person name="Liu J."/>
        </authorList>
    </citation>
    <scope>NUCLEOTIDE SEQUENCE [LARGE SCALE GENOMIC DNA]</scope>
    <source>
        <strain evidence="1 2">B2.3</strain>
    </source>
</reference>
<comment type="caution">
    <text evidence="1">The sequence shown here is derived from an EMBL/GenBank/DDBJ whole genome shotgun (WGS) entry which is preliminary data.</text>
</comment>
<feature type="non-terminal residue" evidence="1">
    <location>
        <position position="128"/>
    </location>
</feature>
<keyword evidence="2" id="KW-1185">Reference proteome</keyword>
<gene>
    <name evidence="1" type="ORF">EJC49_19580</name>
</gene>
<organism evidence="1 2">
    <name type="scientific">Aquibium carbonis</name>
    <dbReference type="NCBI Taxonomy" id="2495581"/>
    <lineage>
        <taxon>Bacteria</taxon>
        <taxon>Pseudomonadati</taxon>
        <taxon>Pseudomonadota</taxon>
        <taxon>Alphaproteobacteria</taxon>
        <taxon>Hyphomicrobiales</taxon>
        <taxon>Phyllobacteriaceae</taxon>
        <taxon>Aquibium</taxon>
    </lineage>
</organism>
<name>A0A3R9ZPM3_9HYPH</name>
<evidence type="ECO:0000313" key="2">
    <source>
        <dbReference type="Proteomes" id="UP000278398"/>
    </source>
</evidence>
<proteinExistence type="predicted"/>
<dbReference type="Proteomes" id="UP000278398">
    <property type="component" value="Unassembled WGS sequence"/>
</dbReference>
<sequence length="128" mass="12574">MTLHSRPPAGLDGVVAAATALSHVDGAEGRLIIAGAQVDDLAGQLSFEGLTARLWSLASGSPIGEATVRHSLGVARARTFERLPAILAAAEGLPVVAGVRAGVAALGPVGGLPDEAVLVGAMPVIAAA</sequence>
<evidence type="ECO:0000313" key="1">
    <source>
        <dbReference type="EMBL" id="RST84674.1"/>
    </source>
</evidence>
<dbReference type="AlphaFoldDB" id="A0A3R9ZPM3"/>
<dbReference type="Gene3D" id="1.10.580.10">
    <property type="entry name" value="Citrate Synthase, domain 1"/>
    <property type="match status" value="1"/>
</dbReference>
<dbReference type="GO" id="GO:0046912">
    <property type="term" value="F:acyltransferase activity, acyl groups converted into alkyl on transfer"/>
    <property type="evidence" value="ECO:0007669"/>
    <property type="project" value="InterPro"/>
</dbReference>
<protein>
    <submittedName>
        <fullName evidence="1">Citrate synthase/methylcitrate synthase</fullName>
    </submittedName>
</protein>
<accession>A0A3R9ZPM3</accession>
<dbReference type="Pfam" id="PF00285">
    <property type="entry name" value="Citrate_synt"/>
    <property type="match status" value="1"/>
</dbReference>
<dbReference type="RefSeq" id="WP_280960055.1">
    <property type="nucleotide sequence ID" value="NZ_RWKW01000083.1"/>
</dbReference>
<dbReference type="InterPro" id="IPR002020">
    <property type="entry name" value="Citrate_synthase"/>
</dbReference>
<dbReference type="EMBL" id="RWKW01000083">
    <property type="protein sequence ID" value="RST84674.1"/>
    <property type="molecule type" value="Genomic_DNA"/>
</dbReference>